<keyword evidence="3 9" id="KW-1133">Transmembrane helix</keyword>
<feature type="region of interest" description="Disordered" evidence="8">
    <location>
        <begin position="74"/>
        <end position="106"/>
    </location>
</feature>
<evidence type="ECO:0000256" key="8">
    <source>
        <dbReference type="SAM" id="MobiDB-lite"/>
    </source>
</evidence>
<comment type="caution">
    <text evidence="11">The sequence shown here is derived from an EMBL/GenBank/DDBJ whole genome shotgun (WGS) entry which is preliminary data.</text>
</comment>
<sequence length="199" mass="22583">MRLVVQFVVVIVRTNSTYRSIKSTDNIRDIYHVNDILNRNIIPWAAYIIVVTCVVILASKLQAAARFRRSLAASTNGGSEKNKTGLSNSSDPSSLSEYSRHNEKSSSKMSTKDLQVVQSVTLICVIFILSQLPYQMISFVRLLIPDFNSFGESKYSFGLSGYAKNIFSYLNASVNICVYYHFNARYRETFRNIFSRKSV</sequence>
<evidence type="ECO:0000256" key="5">
    <source>
        <dbReference type="ARBA" id="ARBA00023136"/>
    </source>
</evidence>
<dbReference type="InterPro" id="IPR019427">
    <property type="entry name" value="7TM_GPCR_serpentine_rcpt_Srw"/>
</dbReference>
<dbReference type="GO" id="GO:0005886">
    <property type="term" value="C:plasma membrane"/>
    <property type="evidence" value="ECO:0007669"/>
    <property type="project" value="TreeGrafter"/>
</dbReference>
<feature type="compositionally biased region" description="Low complexity" evidence="8">
    <location>
        <begin position="87"/>
        <end position="97"/>
    </location>
</feature>
<organism evidence="11 12">
    <name type="scientific">Elysia marginata</name>
    <dbReference type="NCBI Taxonomy" id="1093978"/>
    <lineage>
        <taxon>Eukaryota</taxon>
        <taxon>Metazoa</taxon>
        <taxon>Spiralia</taxon>
        <taxon>Lophotrochozoa</taxon>
        <taxon>Mollusca</taxon>
        <taxon>Gastropoda</taxon>
        <taxon>Heterobranchia</taxon>
        <taxon>Euthyneura</taxon>
        <taxon>Panpulmonata</taxon>
        <taxon>Sacoglossa</taxon>
        <taxon>Placobranchoidea</taxon>
        <taxon>Plakobranchidae</taxon>
        <taxon>Elysia</taxon>
    </lineage>
</organism>
<dbReference type="EMBL" id="BMAT01000664">
    <property type="protein sequence ID" value="GFR70693.1"/>
    <property type="molecule type" value="Genomic_DNA"/>
</dbReference>
<keyword evidence="7" id="KW-0807">Transducer</keyword>
<evidence type="ECO:0000259" key="10">
    <source>
        <dbReference type="PROSITE" id="PS50262"/>
    </source>
</evidence>
<feature type="transmembrane region" description="Helical" evidence="9">
    <location>
        <begin position="166"/>
        <end position="182"/>
    </location>
</feature>
<evidence type="ECO:0000256" key="3">
    <source>
        <dbReference type="ARBA" id="ARBA00022989"/>
    </source>
</evidence>
<name>A0AAV4FBN5_9GAST</name>
<evidence type="ECO:0000313" key="12">
    <source>
        <dbReference type="Proteomes" id="UP000762676"/>
    </source>
</evidence>
<evidence type="ECO:0000256" key="1">
    <source>
        <dbReference type="ARBA" id="ARBA00004141"/>
    </source>
</evidence>
<comment type="subcellular location">
    <subcellularLocation>
        <location evidence="1">Membrane</location>
        <topology evidence="1">Multi-pass membrane protein</topology>
    </subcellularLocation>
</comment>
<dbReference type="PANTHER" id="PTHR24243:SF208">
    <property type="entry name" value="PYROKININ-1 RECEPTOR"/>
    <property type="match status" value="1"/>
</dbReference>
<protein>
    <submittedName>
        <fullName evidence="11">Chemosensory receptor C</fullName>
    </submittedName>
</protein>
<dbReference type="Pfam" id="PF10324">
    <property type="entry name" value="7TM_GPCR_Srw"/>
    <property type="match status" value="1"/>
</dbReference>
<proteinExistence type="predicted"/>
<evidence type="ECO:0000256" key="7">
    <source>
        <dbReference type="ARBA" id="ARBA00023224"/>
    </source>
</evidence>
<keyword evidence="4" id="KW-0297">G-protein coupled receptor</keyword>
<evidence type="ECO:0000256" key="4">
    <source>
        <dbReference type="ARBA" id="ARBA00023040"/>
    </source>
</evidence>
<feature type="transmembrane region" description="Helical" evidence="9">
    <location>
        <begin position="114"/>
        <end position="134"/>
    </location>
</feature>
<dbReference type="PROSITE" id="PS50262">
    <property type="entry name" value="G_PROTEIN_RECEP_F1_2"/>
    <property type="match status" value="1"/>
</dbReference>
<feature type="domain" description="G-protein coupled receptors family 1 profile" evidence="10">
    <location>
        <begin position="1"/>
        <end position="179"/>
    </location>
</feature>
<keyword evidence="6 11" id="KW-0675">Receptor</keyword>
<evidence type="ECO:0000256" key="6">
    <source>
        <dbReference type="ARBA" id="ARBA00023170"/>
    </source>
</evidence>
<evidence type="ECO:0000313" key="11">
    <source>
        <dbReference type="EMBL" id="GFR70693.1"/>
    </source>
</evidence>
<reference evidence="11 12" key="1">
    <citation type="journal article" date="2021" name="Elife">
        <title>Chloroplast acquisition without the gene transfer in kleptoplastic sea slugs, Plakobranchus ocellatus.</title>
        <authorList>
            <person name="Maeda T."/>
            <person name="Takahashi S."/>
            <person name="Yoshida T."/>
            <person name="Shimamura S."/>
            <person name="Takaki Y."/>
            <person name="Nagai Y."/>
            <person name="Toyoda A."/>
            <person name="Suzuki Y."/>
            <person name="Arimoto A."/>
            <person name="Ishii H."/>
            <person name="Satoh N."/>
            <person name="Nishiyama T."/>
            <person name="Hasebe M."/>
            <person name="Maruyama T."/>
            <person name="Minagawa J."/>
            <person name="Obokata J."/>
            <person name="Shigenobu S."/>
        </authorList>
    </citation>
    <scope>NUCLEOTIDE SEQUENCE [LARGE SCALE GENOMIC DNA]</scope>
</reference>
<dbReference type="PANTHER" id="PTHR24243">
    <property type="entry name" value="G-PROTEIN COUPLED RECEPTOR"/>
    <property type="match status" value="1"/>
</dbReference>
<keyword evidence="2 9" id="KW-0812">Transmembrane</keyword>
<evidence type="ECO:0000256" key="9">
    <source>
        <dbReference type="SAM" id="Phobius"/>
    </source>
</evidence>
<dbReference type="GO" id="GO:0008528">
    <property type="term" value="F:G protein-coupled peptide receptor activity"/>
    <property type="evidence" value="ECO:0007669"/>
    <property type="project" value="InterPro"/>
</dbReference>
<dbReference type="Gene3D" id="1.20.1070.10">
    <property type="entry name" value="Rhodopsin 7-helix transmembrane proteins"/>
    <property type="match status" value="1"/>
</dbReference>
<accession>A0AAV4FBN5</accession>
<keyword evidence="5 9" id="KW-0472">Membrane</keyword>
<dbReference type="AlphaFoldDB" id="A0AAV4FBN5"/>
<dbReference type="SUPFAM" id="SSF81321">
    <property type="entry name" value="Family A G protein-coupled receptor-like"/>
    <property type="match status" value="1"/>
</dbReference>
<gene>
    <name evidence="11" type="ORF">ElyMa_000334900</name>
</gene>
<evidence type="ECO:0000256" key="2">
    <source>
        <dbReference type="ARBA" id="ARBA00022692"/>
    </source>
</evidence>
<dbReference type="InterPro" id="IPR017452">
    <property type="entry name" value="GPCR_Rhodpsn_7TM"/>
</dbReference>
<keyword evidence="12" id="KW-1185">Reference proteome</keyword>
<dbReference type="Proteomes" id="UP000762676">
    <property type="component" value="Unassembled WGS sequence"/>
</dbReference>
<feature type="transmembrane region" description="Helical" evidence="9">
    <location>
        <begin position="41"/>
        <end position="59"/>
    </location>
</feature>